<feature type="transmembrane region" description="Helical" evidence="1">
    <location>
        <begin position="222"/>
        <end position="238"/>
    </location>
</feature>
<keyword evidence="1" id="KW-0812">Transmembrane</keyword>
<name>A0A840WVT6_9ACTN</name>
<feature type="transmembrane region" description="Helical" evidence="1">
    <location>
        <begin position="324"/>
        <end position="343"/>
    </location>
</feature>
<sequence length="460" mass="48143">MPDSPAVDTRLPRTFGAVLWLPLSLYARHPIALLAATALPLLPGQALSAYYGFRETEGARVVDGEVLAPPVPPGFDDSLTLGVLQLSPGWPAGALTLVGWVVGLAAGALVAAALLLGRRLPARAVVRSLLRRLPLLLLWTVAVLAYASLSLFTGGMGFAVLVSLFQDPSPGLAGGVAWPLVGLAALLVLTPLLIGMPVALLRGLTLAEGIGAAWLLCRRRRIAHLLCLVPLAALLLLPQEVGERMAGTVAGTGPALGAALGLEILLVLLLAPLPVLLLTAQSLWTRSGPVPIGGPSDSDWVADHLDDRGATAEATEAPHRRPTAAIALLAVLVLVPLAGGGALRSNPHAAPGVTTERLGRDEPPRLIADAPQAEAGAHPRRAFVDGESRMLTFLACADPECSSWESAELLHPDDLPYIPTPENPWDWEPVHVLSLDDDRPVLLVGRTRVTCVDPLCGLRA</sequence>
<organism evidence="2 3">
    <name type="scientific">Nocardiopsis metallicus</name>
    <dbReference type="NCBI Taxonomy" id="179819"/>
    <lineage>
        <taxon>Bacteria</taxon>
        <taxon>Bacillati</taxon>
        <taxon>Actinomycetota</taxon>
        <taxon>Actinomycetes</taxon>
        <taxon>Streptosporangiales</taxon>
        <taxon>Nocardiopsidaceae</taxon>
        <taxon>Nocardiopsis</taxon>
    </lineage>
</organism>
<gene>
    <name evidence="2" type="ORF">HNR07_005395</name>
</gene>
<feature type="transmembrane region" description="Helical" evidence="1">
    <location>
        <begin position="177"/>
        <end position="201"/>
    </location>
</feature>
<evidence type="ECO:0000313" key="3">
    <source>
        <dbReference type="Proteomes" id="UP000579647"/>
    </source>
</evidence>
<accession>A0A840WVT6</accession>
<reference evidence="2 3" key="1">
    <citation type="submission" date="2020-08" db="EMBL/GenBank/DDBJ databases">
        <title>Sequencing the genomes of 1000 actinobacteria strains.</title>
        <authorList>
            <person name="Klenk H.-P."/>
        </authorList>
    </citation>
    <scope>NUCLEOTIDE SEQUENCE [LARGE SCALE GENOMIC DNA]</scope>
    <source>
        <strain evidence="2 3">DSM 44598</strain>
    </source>
</reference>
<feature type="transmembrane region" description="Helical" evidence="1">
    <location>
        <begin position="94"/>
        <end position="116"/>
    </location>
</feature>
<evidence type="ECO:0000313" key="2">
    <source>
        <dbReference type="EMBL" id="MBB5494258.1"/>
    </source>
</evidence>
<keyword evidence="1" id="KW-0472">Membrane</keyword>
<keyword evidence="1" id="KW-1133">Transmembrane helix</keyword>
<protein>
    <submittedName>
        <fullName evidence="2">Uncharacterized protein</fullName>
    </submittedName>
</protein>
<dbReference type="AlphaFoldDB" id="A0A840WVT6"/>
<feature type="transmembrane region" description="Helical" evidence="1">
    <location>
        <begin position="258"/>
        <end position="278"/>
    </location>
</feature>
<dbReference type="EMBL" id="JACHDO010000001">
    <property type="protein sequence ID" value="MBB5494258.1"/>
    <property type="molecule type" value="Genomic_DNA"/>
</dbReference>
<proteinExistence type="predicted"/>
<dbReference type="Proteomes" id="UP000579647">
    <property type="component" value="Unassembled WGS sequence"/>
</dbReference>
<evidence type="ECO:0000256" key="1">
    <source>
        <dbReference type="SAM" id="Phobius"/>
    </source>
</evidence>
<comment type="caution">
    <text evidence="2">The sequence shown here is derived from an EMBL/GenBank/DDBJ whole genome shotgun (WGS) entry which is preliminary data.</text>
</comment>
<dbReference type="RefSeq" id="WP_184367451.1">
    <property type="nucleotide sequence ID" value="NZ_BAAAKM010000112.1"/>
</dbReference>
<keyword evidence="3" id="KW-1185">Reference proteome</keyword>
<feature type="transmembrane region" description="Helical" evidence="1">
    <location>
        <begin position="136"/>
        <end position="165"/>
    </location>
</feature>